<dbReference type="Pfam" id="PF01522">
    <property type="entry name" value="Polysacc_deac_1"/>
    <property type="match status" value="1"/>
</dbReference>
<comment type="caution">
    <text evidence="4">The sequence shown here is derived from an EMBL/GenBank/DDBJ whole genome shotgun (WGS) entry which is preliminary data.</text>
</comment>
<dbReference type="GO" id="GO:0016810">
    <property type="term" value="F:hydrolase activity, acting on carbon-nitrogen (but not peptide) bonds"/>
    <property type="evidence" value="ECO:0007669"/>
    <property type="project" value="InterPro"/>
</dbReference>
<reference evidence="4 5" key="1">
    <citation type="submission" date="2015-10" db="EMBL/GenBank/DDBJ databases">
        <title>Draft genome sequence of Streptomyces canus DSM 40017, type strain for the species Streptomyces canus.</title>
        <authorList>
            <person name="Ruckert C."/>
            <person name="Winkler A."/>
            <person name="Kalinowski J."/>
            <person name="Kampfer P."/>
            <person name="Glaeser S."/>
        </authorList>
    </citation>
    <scope>NUCLEOTIDE SEQUENCE [LARGE SCALE GENOMIC DNA]</scope>
    <source>
        <strain evidence="4 5">DSM 40017</strain>
    </source>
</reference>
<dbReference type="AlphaFoldDB" id="A0A117QX56"/>
<organism evidence="4 5">
    <name type="scientific">Streptomyces canus</name>
    <dbReference type="NCBI Taxonomy" id="58343"/>
    <lineage>
        <taxon>Bacteria</taxon>
        <taxon>Bacillati</taxon>
        <taxon>Actinomycetota</taxon>
        <taxon>Actinomycetes</taxon>
        <taxon>Kitasatosporales</taxon>
        <taxon>Streptomycetaceae</taxon>
        <taxon>Streptomyces</taxon>
        <taxon>Streptomyces aurantiacus group</taxon>
    </lineage>
</organism>
<protein>
    <recommendedName>
        <fullName evidence="3">NodB homology domain-containing protein</fullName>
    </recommendedName>
</protein>
<evidence type="ECO:0000256" key="2">
    <source>
        <dbReference type="ARBA" id="ARBA00022729"/>
    </source>
</evidence>
<evidence type="ECO:0000256" key="1">
    <source>
        <dbReference type="ARBA" id="ARBA00004613"/>
    </source>
</evidence>
<keyword evidence="2" id="KW-0732">Signal</keyword>
<evidence type="ECO:0000259" key="3">
    <source>
        <dbReference type="Pfam" id="PF01522"/>
    </source>
</evidence>
<comment type="subcellular location">
    <subcellularLocation>
        <location evidence="1">Secreted</location>
    </subcellularLocation>
</comment>
<accession>A0A117QX56</accession>
<dbReference type="SUPFAM" id="SSF88713">
    <property type="entry name" value="Glycoside hydrolase/deacetylase"/>
    <property type="match status" value="1"/>
</dbReference>
<feature type="domain" description="NodB homology" evidence="3">
    <location>
        <begin position="174"/>
        <end position="245"/>
    </location>
</feature>
<dbReference type="InterPro" id="IPR016181">
    <property type="entry name" value="Acyl_CoA_acyltransferase"/>
</dbReference>
<dbReference type="InterPro" id="IPR011330">
    <property type="entry name" value="Glyco_hydro/deAcase_b/a-brl"/>
</dbReference>
<dbReference type="InterPro" id="IPR002509">
    <property type="entry name" value="NODB_dom"/>
</dbReference>
<dbReference type="EMBL" id="LMWU01000055">
    <property type="protein sequence ID" value="KUN58830.1"/>
    <property type="molecule type" value="Genomic_DNA"/>
</dbReference>
<dbReference type="InterPro" id="IPR051398">
    <property type="entry name" value="Polysacch_Deacetylase"/>
</dbReference>
<evidence type="ECO:0000313" key="5">
    <source>
        <dbReference type="Proteomes" id="UP000053669"/>
    </source>
</evidence>
<evidence type="ECO:0000313" key="4">
    <source>
        <dbReference type="EMBL" id="KUN58830.1"/>
    </source>
</evidence>
<dbReference type="STRING" id="58343.AQJ46_41890"/>
<dbReference type="Gene3D" id="3.20.20.370">
    <property type="entry name" value="Glycoside hydrolase/deacetylase"/>
    <property type="match status" value="1"/>
</dbReference>
<dbReference type="Proteomes" id="UP000053669">
    <property type="component" value="Unassembled WGS sequence"/>
</dbReference>
<sequence>MPAPVIIGVNYHRIGEVDPANPYHRLHTVPLEVFARQLDWMRARGAIVSPDQARAADLPADVNFVVCFDDVPVSALTGIGLLRSQGLPVTLSPAGVLADDGLGWRDKVYAIEKYADPEHIAQHVADHLPEAARRESTFYHLTKSADLDPDRVRTRLIDPLYASVQDRAAPFFAERGYLTWPQLRDLARDPQVTVANHTYQHDNLAALGRDAVRAEVARAHTHSTRQMRASARYFTVPFGRLTQELALDLLDPLISLGYEGILWVGSGGVSVHGPYQHQVLHLIRVHAAETAHGFADQVDAAVRGATRAAIWQVPEVAHHRPVQILEGSSARRAGTLEMVLRQGKDHASDPAYFHHQFTANPYRGTRADYRTVEADGYPEAIAYHFHTTFAVDGQRVPGIYLSGWRKLPHAHATAAGRLLRALLDHEPIVGVYRPNPEIHTAFRAWHRIRVTQLDLPASPHRRATGPSAWSAQESSAFPADYEDLCAASVQRAGFTVARDSSYYHWRHATYPAAPATFLAVRSAGRPTGIAVTLHLRKVTHVVDFHLATNEDADHLLAAVRTHAADHGCAAVRWETTNAPLIHTAVEHHGATTTTYDNFYRFNSSRRASHGVALPGERWSDLQLHETATTSDVLPR</sequence>
<gene>
    <name evidence="4" type="ORF">AQJ46_41890</name>
</gene>
<proteinExistence type="predicted"/>
<dbReference type="PANTHER" id="PTHR34216">
    <property type="match status" value="1"/>
</dbReference>
<dbReference type="RefSeq" id="WP_059210592.1">
    <property type="nucleotide sequence ID" value="NZ_KQ948674.1"/>
</dbReference>
<dbReference type="PANTHER" id="PTHR34216:SF3">
    <property type="entry name" value="POLY-BETA-1,6-N-ACETYL-D-GLUCOSAMINE N-DEACETYLASE"/>
    <property type="match status" value="1"/>
</dbReference>
<dbReference type="GO" id="GO:0005576">
    <property type="term" value="C:extracellular region"/>
    <property type="evidence" value="ECO:0007669"/>
    <property type="project" value="UniProtKB-SubCell"/>
</dbReference>
<dbReference type="SUPFAM" id="SSF55729">
    <property type="entry name" value="Acyl-CoA N-acyltransferases (Nat)"/>
    <property type="match status" value="1"/>
</dbReference>
<name>A0A117QX56_9ACTN</name>
<dbReference type="GO" id="GO:0005975">
    <property type="term" value="P:carbohydrate metabolic process"/>
    <property type="evidence" value="ECO:0007669"/>
    <property type="project" value="InterPro"/>
</dbReference>